<gene>
    <name evidence="1" type="ORF">H8B21_14535</name>
</gene>
<protein>
    <submittedName>
        <fullName evidence="1">Uncharacterized protein</fullName>
    </submittedName>
</protein>
<reference evidence="1 2" key="1">
    <citation type="submission" date="2020-08" db="EMBL/GenBank/DDBJ databases">
        <title>Sphingobacterium sp. DN00404 isolated from aquaculture water.</title>
        <authorList>
            <person name="Zhang M."/>
        </authorList>
    </citation>
    <scope>NUCLEOTIDE SEQUENCE [LARGE SCALE GENOMIC DNA]</scope>
    <source>
        <strain evidence="1 2">KCTC 42746</strain>
    </source>
</reference>
<dbReference type="Proteomes" id="UP000651112">
    <property type="component" value="Unassembled WGS sequence"/>
</dbReference>
<sequence length="56" mass="6144">MEVNSFRVEPRSLRTGTGSYHTVGDLSNVEADGSGMSRKHGTAESCLKSYLFARYS</sequence>
<dbReference type="EMBL" id="JACNYL010000003">
    <property type="protein sequence ID" value="MBD1422790.1"/>
    <property type="molecule type" value="Genomic_DNA"/>
</dbReference>
<organism evidence="1 2">
    <name type="scientific">Sphingobacterium chuzhouense</name>
    <dbReference type="NCBI Taxonomy" id="1742264"/>
    <lineage>
        <taxon>Bacteria</taxon>
        <taxon>Pseudomonadati</taxon>
        <taxon>Bacteroidota</taxon>
        <taxon>Sphingobacteriia</taxon>
        <taxon>Sphingobacteriales</taxon>
        <taxon>Sphingobacteriaceae</taxon>
        <taxon>Sphingobacterium</taxon>
    </lineage>
</organism>
<comment type="caution">
    <text evidence="1">The sequence shown here is derived from an EMBL/GenBank/DDBJ whole genome shotgun (WGS) entry which is preliminary data.</text>
</comment>
<evidence type="ECO:0000313" key="2">
    <source>
        <dbReference type="Proteomes" id="UP000651112"/>
    </source>
</evidence>
<dbReference type="RefSeq" id="WP_190314478.1">
    <property type="nucleotide sequence ID" value="NZ_JACNYL010000003.1"/>
</dbReference>
<proteinExistence type="predicted"/>
<accession>A0ABR7XUQ7</accession>
<name>A0ABR7XUQ7_9SPHI</name>
<keyword evidence="2" id="KW-1185">Reference proteome</keyword>
<evidence type="ECO:0000313" key="1">
    <source>
        <dbReference type="EMBL" id="MBD1422790.1"/>
    </source>
</evidence>